<dbReference type="SUPFAM" id="SSF55874">
    <property type="entry name" value="ATPase domain of HSP90 chaperone/DNA topoisomerase II/histidine kinase"/>
    <property type="match status" value="1"/>
</dbReference>
<dbReference type="PANTHER" id="PTHR35526">
    <property type="entry name" value="ANTI-SIGMA-F FACTOR RSBW-RELATED"/>
    <property type="match status" value="1"/>
</dbReference>
<keyword evidence="1" id="KW-0808">Transferase</keyword>
<keyword evidence="1" id="KW-0418">Kinase</keyword>
<dbReference type="Gene3D" id="3.30.565.10">
    <property type="entry name" value="Histidine kinase-like ATPase, C-terminal domain"/>
    <property type="match status" value="1"/>
</dbReference>
<evidence type="ECO:0000256" key="1">
    <source>
        <dbReference type="ARBA" id="ARBA00022527"/>
    </source>
</evidence>
<organism evidence="5 6">
    <name type="scientific">Saccharothrix yanglingensis</name>
    <dbReference type="NCBI Taxonomy" id="659496"/>
    <lineage>
        <taxon>Bacteria</taxon>
        <taxon>Bacillati</taxon>
        <taxon>Actinomycetota</taxon>
        <taxon>Actinomycetes</taxon>
        <taxon>Pseudonocardiales</taxon>
        <taxon>Pseudonocardiaceae</taxon>
        <taxon>Saccharothrix</taxon>
    </lineage>
</organism>
<feature type="domain" description="Histidine kinase/HSP90-like ATPase" evidence="3">
    <location>
        <begin position="214"/>
        <end position="324"/>
    </location>
</feature>
<comment type="caution">
    <text evidence="5">The sequence shown here is derived from an EMBL/GenBank/DDBJ whole genome shotgun (WGS) entry which is preliminary data.</text>
</comment>
<evidence type="ECO:0000259" key="3">
    <source>
        <dbReference type="Pfam" id="PF13581"/>
    </source>
</evidence>
<keyword evidence="1" id="KW-0723">Serine/threonine-protein kinase</keyword>
<dbReference type="InterPro" id="IPR047718">
    <property type="entry name" value="RsbA-like_anti_sig"/>
</dbReference>
<evidence type="ECO:0000259" key="4">
    <source>
        <dbReference type="Pfam" id="PF14417"/>
    </source>
</evidence>
<gene>
    <name evidence="5" type="ORF">CKY47_31310</name>
</gene>
<name>A0ABU0X8B7_9PSEU</name>
<dbReference type="Pfam" id="PF13581">
    <property type="entry name" value="HATPase_c_2"/>
    <property type="match status" value="1"/>
</dbReference>
<dbReference type="InterPro" id="IPR003594">
    <property type="entry name" value="HATPase_dom"/>
</dbReference>
<evidence type="ECO:0000313" key="5">
    <source>
        <dbReference type="EMBL" id="MDQ2588375.1"/>
    </source>
</evidence>
<dbReference type="InterPro" id="IPR050267">
    <property type="entry name" value="Anti-sigma-factor_SerPK"/>
</dbReference>
<dbReference type="InterPro" id="IPR025847">
    <property type="entry name" value="MEDS_domain"/>
</dbReference>
<sequence>MGWEHAPRHGAGHREEHRVTATPTPARLVHQALVYGDDERFLAATVPFCRDGLERGDAVLAVTTAHNTAMLRDTLGTEAARIEFADADTWYDAPGRTLAAYQRYVDRSSTPRRRTRIIGEPVWQGRDATRVQAWTRYESAINVAFADSPAWIICPYDTRTVPAPIVHDALRTHPHLAGTPTPDPSPAYQEPADFTTGPPSPIDPAAVVLRFDRDLSAVRHFAATTATSLGLPPDKLDDLVIAVNEVATNTVRHGGGSGHLTLWRTADTIVCDITDTGPRPVTDWYLGYLRPGSHLARGHGMWIVRQLCDIVEIHPRTSGTTVRLHLRIT</sequence>
<feature type="domain" description="MEDS" evidence="4">
    <location>
        <begin position="30"/>
        <end position="174"/>
    </location>
</feature>
<dbReference type="NCBIfam" id="NF041045">
    <property type="entry name" value="RsbA_anti_sig"/>
    <property type="match status" value="1"/>
</dbReference>
<evidence type="ECO:0000313" key="6">
    <source>
        <dbReference type="Proteomes" id="UP001225605"/>
    </source>
</evidence>
<dbReference type="PANTHER" id="PTHR35526:SF3">
    <property type="entry name" value="ANTI-SIGMA-F FACTOR RSBW"/>
    <property type="match status" value="1"/>
</dbReference>
<evidence type="ECO:0000256" key="2">
    <source>
        <dbReference type="SAM" id="MobiDB-lite"/>
    </source>
</evidence>
<protein>
    <submittedName>
        <fullName evidence="5">Regulator</fullName>
    </submittedName>
</protein>
<keyword evidence="6" id="KW-1185">Reference proteome</keyword>
<reference evidence="5 6" key="1">
    <citation type="submission" date="2017-06" db="EMBL/GenBank/DDBJ databases">
        <title>Cultured bacterium strain Saccharothrix yanglingensis Hhs.015.</title>
        <authorList>
            <person name="Xia Y."/>
        </authorList>
    </citation>
    <scope>NUCLEOTIDE SEQUENCE [LARGE SCALE GENOMIC DNA]</scope>
    <source>
        <strain evidence="5 6">Hhs.015</strain>
    </source>
</reference>
<dbReference type="Pfam" id="PF14417">
    <property type="entry name" value="MEDS"/>
    <property type="match status" value="1"/>
</dbReference>
<dbReference type="Proteomes" id="UP001225605">
    <property type="component" value="Unassembled WGS sequence"/>
</dbReference>
<proteinExistence type="predicted"/>
<feature type="region of interest" description="Disordered" evidence="2">
    <location>
        <begin position="1"/>
        <end position="20"/>
    </location>
</feature>
<dbReference type="InterPro" id="IPR036890">
    <property type="entry name" value="HATPase_C_sf"/>
</dbReference>
<dbReference type="CDD" id="cd16936">
    <property type="entry name" value="HATPase_RsbW-like"/>
    <property type="match status" value="1"/>
</dbReference>
<accession>A0ABU0X8B7</accession>
<dbReference type="EMBL" id="NSDM01000018">
    <property type="protein sequence ID" value="MDQ2588375.1"/>
    <property type="molecule type" value="Genomic_DNA"/>
</dbReference>